<keyword evidence="13 15" id="KW-0460">Magnesium</keyword>
<evidence type="ECO:0000256" key="3">
    <source>
        <dbReference type="ARBA" id="ARBA00010183"/>
    </source>
</evidence>
<dbReference type="GO" id="GO:0003725">
    <property type="term" value="F:double-stranded RNA binding"/>
    <property type="evidence" value="ECO:0007669"/>
    <property type="project" value="TreeGrafter"/>
</dbReference>
<dbReference type="GO" id="GO:0042802">
    <property type="term" value="F:identical protein binding"/>
    <property type="evidence" value="ECO:0007669"/>
    <property type="project" value="UniProtKB-ARBA"/>
</dbReference>
<dbReference type="FunFam" id="3.30.160.20:FF:000003">
    <property type="entry name" value="Ribonuclease 3"/>
    <property type="match status" value="1"/>
</dbReference>
<dbReference type="GO" id="GO:0008033">
    <property type="term" value="P:tRNA processing"/>
    <property type="evidence" value="ECO:0007669"/>
    <property type="project" value="UniProtKB-KW"/>
</dbReference>
<dbReference type="Gene3D" id="3.30.160.20">
    <property type="match status" value="1"/>
</dbReference>
<keyword evidence="10 15" id="KW-0479">Metal-binding</keyword>
<evidence type="ECO:0000256" key="8">
    <source>
        <dbReference type="ARBA" id="ARBA00022694"/>
    </source>
</evidence>
<dbReference type="SUPFAM" id="SSF54768">
    <property type="entry name" value="dsRNA-binding domain-like"/>
    <property type="match status" value="1"/>
</dbReference>
<evidence type="ECO:0000256" key="6">
    <source>
        <dbReference type="ARBA" id="ARBA00022552"/>
    </source>
</evidence>
<dbReference type="Pfam" id="PF00035">
    <property type="entry name" value="dsrm"/>
    <property type="match status" value="1"/>
</dbReference>
<comment type="subunit">
    <text evidence="4 15">Homodimer.</text>
</comment>
<keyword evidence="15" id="KW-0699">rRNA-binding</keyword>
<sequence>MTMDDPTPQPPSREALEQALGYRFNNAERLTAALRHSSFVNEQPQTDISSNERLEFLGDAVLNLAISHLLMERYPDLAEGELSRNRAHLVNETQLATVARQINLGAHLLLGKGEALTDGREKNSILADATEAVIAAIYLDGGFDAAFTFVGCQFRERLRAATQTGYETDYKSRLQERVQSRYHEVPRYQVVGERGPDHEKIFTVRMSVSGIAAEGDGKSKKTAEQEAARAGLELLDRSDRP</sequence>
<evidence type="ECO:0000313" key="20">
    <source>
        <dbReference type="Proteomes" id="UP000427906"/>
    </source>
</evidence>
<feature type="domain" description="RNase III" evidence="18">
    <location>
        <begin position="13"/>
        <end position="142"/>
    </location>
</feature>
<dbReference type="SMART" id="SM00358">
    <property type="entry name" value="DSRM"/>
    <property type="match status" value="1"/>
</dbReference>
<dbReference type="InterPro" id="IPR014720">
    <property type="entry name" value="dsRBD_dom"/>
</dbReference>
<keyword evidence="8 15" id="KW-0819">tRNA processing</keyword>
<evidence type="ECO:0000256" key="5">
    <source>
        <dbReference type="ARBA" id="ARBA00022490"/>
    </source>
</evidence>
<evidence type="ECO:0000259" key="17">
    <source>
        <dbReference type="PROSITE" id="PS50137"/>
    </source>
</evidence>
<dbReference type="InterPro" id="IPR011907">
    <property type="entry name" value="RNase_III"/>
</dbReference>
<evidence type="ECO:0000259" key="18">
    <source>
        <dbReference type="PROSITE" id="PS50142"/>
    </source>
</evidence>
<keyword evidence="5 15" id="KW-0963">Cytoplasm</keyword>
<feature type="binding site" evidence="15">
    <location>
        <position position="131"/>
    </location>
    <ligand>
        <name>Mg(2+)</name>
        <dbReference type="ChEBI" id="CHEBI:18420"/>
    </ligand>
</feature>
<feature type="binding site" evidence="15">
    <location>
        <position position="55"/>
    </location>
    <ligand>
        <name>Mg(2+)</name>
        <dbReference type="ChEBI" id="CHEBI:18420"/>
    </ligand>
</feature>
<dbReference type="PROSITE" id="PS50137">
    <property type="entry name" value="DS_RBD"/>
    <property type="match status" value="1"/>
</dbReference>
<evidence type="ECO:0000256" key="13">
    <source>
        <dbReference type="ARBA" id="ARBA00022842"/>
    </source>
</evidence>
<evidence type="ECO:0000256" key="16">
    <source>
        <dbReference type="SAM" id="MobiDB-lite"/>
    </source>
</evidence>
<evidence type="ECO:0000256" key="11">
    <source>
        <dbReference type="ARBA" id="ARBA00022759"/>
    </source>
</evidence>
<protein>
    <recommendedName>
        <fullName evidence="15">Ribonuclease 3</fullName>
        <ecNumber evidence="15">3.1.26.3</ecNumber>
    </recommendedName>
    <alternativeName>
        <fullName evidence="15">Ribonuclease III</fullName>
        <shortName evidence="15">RNase III</shortName>
    </alternativeName>
</protein>
<dbReference type="GO" id="GO:0010468">
    <property type="term" value="P:regulation of gene expression"/>
    <property type="evidence" value="ECO:0007669"/>
    <property type="project" value="TreeGrafter"/>
</dbReference>
<feature type="compositionally biased region" description="Basic and acidic residues" evidence="16">
    <location>
        <begin position="215"/>
        <end position="227"/>
    </location>
</feature>
<dbReference type="KEGG" id="dalk:DSCA_39210"/>
<dbReference type="PANTHER" id="PTHR11207:SF0">
    <property type="entry name" value="RIBONUCLEASE 3"/>
    <property type="match status" value="1"/>
</dbReference>
<evidence type="ECO:0000256" key="15">
    <source>
        <dbReference type="HAMAP-Rule" id="MF_00104"/>
    </source>
</evidence>
<dbReference type="GO" id="GO:0019843">
    <property type="term" value="F:rRNA binding"/>
    <property type="evidence" value="ECO:0007669"/>
    <property type="project" value="UniProtKB-KW"/>
</dbReference>
<gene>
    <name evidence="15 19" type="primary">rnc</name>
    <name evidence="19" type="ORF">DSCA_39210</name>
</gene>
<dbReference type="SMART" id="SM00535">
    <property type="entry name" value="RIBOc"/>
    <property type="match status" value="1"/>
</dbReference>
<proteinExistence type="inferred from homology"/>
<dbReference type="GO" id="GO:0004525">
    <property type="term" value="F:ribonuclease III activity"/>
    <property type="evidence" value="ECO:0007669"/>
    <property type="project" value="UniProtKB-UniRule"/>
</dbReference>
<dbReference type="GO" id="GO:0006397">
    <property type="term" value="P:mRNA processing"/>
    <property type="evidence" value="ECO:0007669"/>
    <property type="project" value="UniProtKB-UniRule"/>
</dbReference>
<dbReference type="EMBL" id="AP021874">
    <property type="protein sequence ID" value="BBO69991.1"/>
    <property type="molecule type" value="Genomic_DNA"/>
</dbReference>
<keyword evidence="11 15" id="KW-0255">Endonuclease</keyword>
<accession>A0A5K7YSM5</accession>
<dbReference type="InterPro" id="IPR036389">
    <property type="entry name" value="RNase_III_sf"/>
</dbReference>
<dbReference type="Pfam" id="PF14622">
    <property type="entry name" value="Ribonucleas_3_3"/>
    <property type="match status" value="1"/>
</dbReference>
<dbReference type="CDD" id="cd10845">
    <property type="entry name" value="DSRM_RNAse_III_family"/>
    <property type="match status" value="1"/>
</dbReference>
<dbReference type="EC" id="3.1.26.3" evidence="15"/>
<dbReference type="InterPro" id="IPR000999">
    <property type="entry name" value="RNase_III_dom"/>
</dbReference>
<keyword evidence="14 15" id="KW-0694">RNA-binding</keyword>
<keyword evidence="9 15" id="KW-0540">Nuclease</keyword>
<keyword evidence="7 15" id="KW-0507">mRNA processing</keyword>
<comment type="subcellular location">
    <subcellularLocation>
        <location evidence="2 15">Cytoplasm</location>
    </subcellularLocation>
</comment>
<evidence type="ECO:0000256" key="1">
    <source>
        <dbReference type="ARBA" id="ARBA00000109"/>
    </source>
</evidence>
<comment type="cofactor">
    <cofactor evidence="15">
        <name>Mg(2+)</name>
        <dbReference type="ChEBI" id="CHEBI:18420"/>
    </cofactor>
</comment>
<feature type="active site" evidence="15">
    <location>
        <position position="59"/>
    </location>
</feature>
<feature type="domain" description="DRBM" evidence="17">
    <location>
        <begin position="169"/>
        <end position="237"/>
    </location>
</feature>
<dbReference type="PANTHER" id="PTHR11207">
    <property type="entry name" value="RIBONUCLEASE III"/>
    <property type="match status" value="1"/>
</dbReference>
<dbReference type="Gene3D" id="1.10.1520.10">
    <property type="entry name" value="Ribonuclease III domain"/>
    <property type="match status" value="1"/>
</dbReference>
<keyword evidence="6 15" id="KW-0698">rRNA processing</keyword>
<dbReference type="CDD" id="cd00593">
    <property type="entry name" value="RIBOc"/>
    <property type="match status" value="1"/>
</dbReference>
<dbReference type="GO" id="GO:0006364">
    <property type="term" value="P:rRNA processing"/>
    <property type="evidence" value="ECO:0007669"/>
    <property type="project" value="UniProtKB-UniRule"/>
</dbReference>
<dbReference type="NCBIfam" id="TIGR02191">
    <property type="entry name" value="RNaseIII"/>
    <property type="match status" value="1"/>
</dbReference>
<dbReference type="FunFam" id="1.10.1520.10:FF:000001">
    <property type="entry name" value="Ribonuclease 3"/>
    <property type="match status" value="1"/>
</dbReference>
<dbReference type="AlphaFoldDB" id="A0A5K7YSM5"/>
<keyword evidence="20" id="KW-1185">Reference proteome</keyword>
<feature type="region of interest" description="Disordered" evidence="16">
    <location>
        <begin position="213"/>
        <end position="241"/>
    </location>
</feature>
<evidence type="ECO:0000313" key="19">
    <source>
        <dbReference type="EMBL" id="BBO69991.1"/>
    </source>
</evidence>
<dbReference type="SUPFAM" id="SSF69065">
    <property type="entry name" value="RNase III domain-like"/>
    <property type="match status" value="1"/>
</dbReference>
<name>A0A5K7YSM5_9BACT</name>
<evidence type="ECO:0000256" key="14">
    <source>
        <dbReference type="ARBA" id="ARBA00022884"/>
    </source>
</evidence>
<organism evidence="19 20">
    <name type="scientific">Desulfosarcina alkanivorans</name>
    <dbReference type="NCBI Taxonomy" id="571177"/>
    <lineage>
        <taxon>Bacteria</taxon>
        <taxon>Pseudomonadati</taxon>
        <taxon>Thermodesulfobacteriota</taxon>
        <taxon>Desulfobacteria</taxon>
        <taxon>Desulfobacterales</taxon>
        <taxon>Desulfosarcinaceae</taxon>
        <taxon>Desulfosarcina</taxon>
    </lineage>
</organism>
<dbReference type="GO" id="GO:0005737">
    <property type="term" value="C:cytoplasm"/>
    <property type="evidence" value="ECO:0007669"/>
    <property type="project" value="UniProtKB-SubCell"/>
</dbReference>
<dbReference type="PROSITE" id="PS00517">
    <property type="entry name" value="RNASE_3_1"/>
    <property type="match status" value="1"/>
</dbReference>
<dbReference type="HAMAP" id="MF_00104">
    <property type="entry name" value="RNase_III"/>
    <property type="match status" value="1"/>
</dbReference>
<comment type="catalytic activity">
    <reaction evidence="1 15">
        <text>Endonucleolytic cleavage to 5'-phosphomonoester.</text>
        <dbReference type="EC" id="3.1.26.3"/>
    </reaction>
</comment>
<comment type="function">
    <text evidence="15">Digests double-stranded RNA. Involved in the processing of primary rRNA transcript to yield the immediate precursors to the large and small rRNAs (23S and 16S). Processes some mRNAs, and tRNAs when they are encoded in the rRNA operon. Processes pre-crRNA and tracrRNA of type II CRISPR loci if present in the organism.</text>
</comment>
<evidence type="ECO:0000256" key="7">
    <source>
        <dbReference type="ARBA" id="ARBA00022664"/>
    </source>
</evidence>
<evidence type="ECO:0000256" key="2">
    <source>
        <dbReference type="ARBA" id="ARBA00004496"/>
    </source>
</evidence>
<dbReference type="PROSITE" id="PS50142">
    <property type="entry name" value="RNASE_3_2"/>
    <property type="match status" value="1"/>
</dbReference>
<dbReference type="Proteomes" id="UP000427906">
    <property type="component" value="Chromosome"/>
</dbReference>
<feature type="binding site" evidence="15">
    <location>
        <position position="128"/>
    </location>
    <ligand>
        <name>Mg(2+)</name>
        <dbReference type="ChEBI" id="CHEBI:18420"/>
    </ligand>
</feature>
<evidence type="ECO:0000256" key="10">
    <source>
        <dbReference type="ARBA" id="ARBA00022723"/>
    </source>
</evidence>
<evidence type="ECO:0000256" key="4">
    <source>
        <dbReference type="ARBA" id="ARBA00011738"/>
    </source>
</evidence>
<keyword evidence="12 15" id="KW-0378">Hydrolase</keyword>
<evidence type="ECO:0000256" key="12">
    <source>
        <dbReference type="ARBA" id="ARBA00022801"/>
    </source>
</evidence>
<reference evidence="19 20" key="1">
    <citation type="submission" date="2019-11" db="EMBL/GenBank/DDBJ databases">
        <title>Comparative genomics of hydrocarbon-degrading Desulfosarcina strains.</title>
        <authorList>
            <person name="Watanabe M."/>
            <person name="Kojima H."/>
            <person name="Fukui M."/>
        </authorList>
    </citation>
    <scope>NUCLEOTIDE SEQUENCE [LARGE SCALE GENOMIC DNA]</scope>
    <source>
        <strain evidence="19 20">PL12</strain>
    </source>
</reference>
<feature type="active site" evidence="15">
    <location>
        <position position="131"/>
    </location>
</feature>
<evidence type="ECO:0000256" key="9">
    <source>
        <dbReference type="ARBA" id="ARBA00022722"/>
    </source>
</evidence>
<dbReference type="GO" id="GO:0046872">
    <property type="term" value="F:metal ion binding"/>
    <property type="evidence" value="ECO:0007669"/>
    <property type="project" value="UniProtKB-KW"/>
</dbReference>
<comment type="similarity">
    <text evidence="3">Belongs to the ribonuclease III family.</text>
</comment>